<dbReference type="PROSITE" id="PS50043">
    <property type="entry name" value="HTH_LUXR_2"/>
    <property type="match status" value="1"/>
</dbReference>
<name>A0ABD4WLP8_PRIMG</name>
<dbReference type="PANTHER" id="PTHR43214">
    <property type="entry name" value="TWO-COMPONENT RESPONSE REGULATOR"/>
    <property type="match status" value="1"/>
</dbReference>
<evidence type="ECO:0000256" key="2">
    <source>
        <dbReference type="ARBA" id="ARBA00022553"/>
    </source>
</evidence>
<dbReference type="Pfam" id="PF00072">
    <property type="entry name" value="Response_reg"/>
    <property type="match status" value="1"/>
</dbReference>
<keyword evidence="2 6" id="KW-0597">Phosphoprotein</keyword>
<evidence type="ECO:0000256" key="4">
    <source>
        <dbReference type="ARBA" id="ARBA00023125"/>
    </source>
</evidence>
<dbReference type="InterPro" id="IPR000792">
    <property type="entry name" value="Tscrpt_reg_LuxR_C"/>
</dbReference>
<dbReference type="EMBL" id="JARAOX010000046">
    <property type="protein sequence ID" value="MDD9781011.1"/>
    <property type="molecule type" value="Genomic_DNA"/>
</dbReference>
<dbReference type="InterPro" id="IPR039420">
    <property type="entry name" value="WalR-like"/>
</dbReference>
<evidence type="ECO:0000313" key="9">
    <source>
        <dbReference type="EMBL" id="MDD9781011.1"/>
    </source>
</evidence>
<feature type="domain" description="HTH luxR-type" evidence="7">
    <location>
        <begin position="142"/>
        <end position="207"/>
    </location>
</feature>
<dbReference type="Pfam" id="PF00196">
    <property type="entry name" value="GerE"/>
    <property type="match status" value="1"/>
</dbReference>
<comment type="caution">
    <text evidence="9">The sequence shown here is derived from an EMBL/GenBank/DDBJ whole genome shotgun (WGS) entry which is preliminary data.</text>
</comment>
<dbReference type="GO" id="GO:0006355">
    <property type="term" value="P:regulation of DNA-templated transcription"/>
    <property type="evidence" value="ECO:0007669"/>
    <property type="project" value="UniProtKB-ARBA"/>
</dbReference>
<dbReference type="PRINTS" id="PR00038">
    <property type="entry name" value="HTHLUXR"/>
</dbReference>
<proteinExistence type="predicted"/>
<evidence type="ECO:0000313" key="10">
    <source>
        <dbReference type="Proteomes" id="UP001213771"/>
    </source>
</evidence>
<evidence type="ECO:0000256" key="6">
    <source>
        <dbReference type="PROSITE-ProRule" id="PRU00169"/>
    </source>
</evidence>
<keyword evidence="4" id="KW-0238">DNA-binding</keyword>
<dbReference type="Gene3D" id="3.40.50.2300">
    <property type="match status" value="1"/>
</dbReference>
<evidence type="ECO:0000259" key="7">
    <source>
        <dbReference type="PROSITE" id="PS50043"/>
    </source>
</evidence>
<dbReference type="GO" id="GO:0005737">
    <property type="term" value="C:cytoplasm"/>
    <property type="evidence" value="ECO:0007669"/>
    <property type="project" value="UniProtKB-SubCell"/>
</dbReference>
<dbReference type="PROSITE" id="PS50110">
    <property type="entry name" value="RESPONSE_REGULATORY"/>
    <property type="match status" value="1"/>
</dbReference>
<keyword evidence="3" id="KW-0805">Transcription regulation</keyword>
<dbReference type="SUPFAM" id="SSF46894">
    <property type="entry name" value="C-terminal effector domain of the bipartite response regulators"/>
    <property type="match status" value="1"/>
</dbReference>
<gene>
    <name evidence="9" type="ORF">PVE99_00770</name>
</gene>
<dbReference type="RefSeq" id="WP_274588434.1">
    <property type="nucleotide sequence ID" value="NZ_JARAOX010000046.1"/>
</dbReference>
<evidence type="ECO:0000256" key="3">
    <source>
        <dbReference type="ARBA" id="ARBA00023015"/>
    </source>
</evidence>
<dbReference type="SMART" id="SM00421">
    <property type="entry name" value="HTH_LUXR"/>
    <property type="match status" value="1"/>
</dbReference>
<dbReference type="AlphaFoldDB" id="A0ABD4WLP8"/>
<dbReference type="InterPro" id="IPR016032">
    <property type="entry name" value="Sig_transdc_resp-reg_C-effctor"/>
</dbReference>
<dbReference type="SUPFAM" id="SSF52172">
    <property type="entry name" value="CheY-like"/>
    <property type="match status" value="1"/>
</dbReference>
<keyword evidence="5" id="KW-0804">Transcription</keyword>
<dbReference type="GO" id="GO:0003677">
    <property type="term" value="F:DNA binding"/>
    <property type="evidence" value="ECO:0007669"/>
    <property type="project" value="UniProtKB-KW"/>
</dbReference>
<evidence type="ECO:0000256" key="5">
    <source>
        <dbReference type="ARBA" id="ARBA00023163"/>
    </source>
</evidence>
<dbReference type="InterPro" id="IPR001789">
    <property type="entry name" value="Sig_transdc_resp-reg_receiver"/>
</dbReference>
<dbReference type="SMART" id="SM00448">
    <property type="entry name" value="REC"/>
    <property type="match status" value="1"/>
</dbReference>
<comment type="subcellular location">
    <subcellularLocation>
        <location evidence="1">Cytoplasm</location>
    </subcellularLocation>
</comment>
<evidence type="ECO:0000256" key="1">
    <source>
        <dbReference type="ARBA" id="ARBA00004496"/>
    </source>
</evidence>
<accession>A0ABD4WLP8</accession>
<feature type="modified residue" description="4-aspartylphosphate" evidence="6">
    <location>
        <position position="58"/>
    </location>
</feature>
<reference evidence="9 10" key="1">
    <citation type="submission" date="2023-02" db="EMBL/GenBank/DDBJ databases">
        <authorList>
            <person name="Olszewska D."/>
        </authorList>
    </citation>
    <scope>NUCLEOTIDE SEQUENCE [LARGE SCALE GENOMIC DNA]</scope>
    <source>
        <strain evidence="9 10">FDU301</strain>
    </source>
</reference>
<evidence type="ECO:0000259" key="8">
    <source>
        <dbReference type="PROSITE" id="PS50110"/>
    </source>
</evidence>
<dbReference type="InterPro" id="IPR011006">
    <property type="entry name" value="CheY-like_superfamily"/>
</dbReference>
<dbReference type="Proteomes" id="UP001213771">
    <property type="component" value="Unassembled WGS sequence"/>
</dbReference>
<protein>
    <submittedName>
        <fullName evidence="9">Response regulator transcription factor</fullName>
    </submittedName>
</protein>
<sequence length="209" mass="23972">MKNPIRVVLIEDDPDWLNIMENLIGKEEDMILVGCAQTQEEGITLSHALNNIDIFLVDINLSGVNLDGIYTALELKREKTSKIIMLTSMSEEDIIQKAFMAGASDYILKKDVHRIPEIIRSNYNNETSPVEAVLKEFRRLKSEEQLKDLTNAEREVFEYIEKGYSRKKITLETHKSDNTLKTHFKNIFKKLSVSNTKDLIKKVKTGGLK</sequence>
<feature type="domain" description="Response regulatory" evidence="8">
    <location>
        <begin position="6"/>
        <end position="124"/>
    </location>
</feature>
<organism evidence="9 10">
    <name type="scientific">Priestia megaterium</name>
    <name type="common">Bacillus megaterium</name>
    <dbReference type="NCBI Taxonomy" id="1404"/>
    <lineage>
        <taxon>Bacteria</taxon>
        <taxon>Bacillati</taxon>
        <taxon>Bacillota</taxon>
        <taxon>Bacilli</taxon>
        <taxon>Bacillales</taxon>
        <taxon>Bacillaceae</taxon>
        <taxon>Priestia</taxon>
    </lineage>
</organism>
<dbReference type="PANTHER" id="PTHR43214:SF44">
    <property type="entry name" value="TWO-COMPONENT RESPONSE REGULATOR"/>
    <property type="match status" value="1"/>
</dbReference>